<comment type="caution">
    <text evidence="1">The sequence shown here is derived from an EMBL/GenBank/DDBJ whole genome shotgun (WGS) entry which is preliminary data.</text>
</comment>
<evidence type="ECO:0000313" key="1">
    <source>
        <dbReference type="EMBL" id="MPM21031.1"/>
    </source>
</evidence>
<name>A0A644XZE3_9ZZZZ</name>
<dbReference type="EMBL" id="VSSQ01003507">
    <property type="protein sequence ID" value="MPM21031.1"/>
    <property type="molecule type" value="Genomic_DNA"/>
</dbReference>
<accession>A0A644XZE3</accession>
<sequence length="44" mass="5111">MPKFVEDVKKGETCNAEVHMQRFVVGKYLQPSACRLFVNNINLR</sequence>
<protein>
    <submittedName>
        <fullName evidence="1">Uncharacterized protein</fullName>
    </submittedName>
</protein>
<reference evidence="1" key="1">
    <citation type="submission" date="2019-08" db="EMBL/GenBank/DDBJ databases">
        <authorList>
            <person name="Kucharzyk K."/>
            <person name="Murdoch R.W."/>
            <person name="Higgins S."/>
            <person name="Loffler F."/>
        </authorList>
    </citation>
    <scope>NUCLEOTIDE SEQUENCE</scope>
</reference>
<proteinExistence type="predicted"/>
<organism evidence="1">
    <name type="scientific">bioreactor metagenome</name>
    <dbReference type="NCBI Taxonomy" id="1076179"/>
    <lineage>
        <taxon>unclassified sequences</taxon>
        <taxon>metagenomes</taxon>
        <taxon>ecological metagenomes</taxon>
    </lineage>
</organism>
<gene>
    <name evidence="1" type="ORF">SDC9_67470</name>
</gene>
<dbReference type="AlphaFoldDB" id="A0A644XZE3"/>